<feature type="compositionally biased region" description="Polar residues" evidence="1">
    <location>
        <begin position="100"/>
        <end position="113"/>
    </location>
</feature>
<accession>A0A2M4DJC7</accession>
<feature type="region of interest" description="Disordered" evidence="1">
    <location>
        <begin position="41"/>
        <end position="73"/>
    </location>
</feature>
<reference evidence="2" key="1">
    <citation type="submission" date="2018-01" db="EMBL/GenBank/DDBJ databases">
        <title>An insight into the sialome of Amazonian anophelines.</title>
        <authorList>
            <person name="Ribeiro J.M."/>
            <person name="Scarpassa V."/>
            <person name="Calvo E."/>
        </authorList>
    </citation>
    <scope>NUCLEOTIDE SEQUENCE</scope>
</reference>
<proteinExistence type="predicted"/>
<evidence type="ECO:0000256" key="1">
    <source>
        <dbReference type="SAM" id="MobiDB-lite"/>
    </source>
</evidence>
<feature type="compositionally biased region" description="Low complexity" evidence="1">
    <location>
        <begin position="56"/>
        <end position="73"/>
    </location>
</feature>
<sequence length="125" mass="13864">MMRKAAEWFTALHVCLFGSSTYPSTHEQKYEPLVLVHRCEHRPGGAHSSKSWQVRPSGPSSSPGGQMQSAPSGVFWQPLVQRPAWCWHWARSHPRPSSAPFGQSGVSSQTDVRLTQRPVTPGHGH</sequence>
<dbReference type="AlphaFoldDB" id="A0A2M4DJC7"/>
<feature type="region of interest" description="Disordered" evidence="1">
    <location>
        <begin position="94"/>
        <end position="125"/>
    </location>
</feature>
<dbReference type="EMBL" id="GGFL01013463">
    <property type="protein sequence ID" value="MBW77641.1"/>
    <property type="molecule type" value="Transcribed_RNA"/>
</dbReference>
<evidence type="ECO:0000313" key="2">
    <source>
        <dbReference type="EMBL" id="MBW77641.1"/>
    </source>
</evidence>
<protein>
    <submittedName>
        <fullName evidence="2">Putative secreted protein</fullName>
    </submittedName>
</protein>
<name>A0A2M4DJC7_ANODA</name>
<organism evidence="2">
    <name type="scientific">Anopheles darlingi</name>
    <name type="common">Mosquito</name>
    <dbReference type="NCBI Taxonomy" id="43151"/>
    <lineage>
        <taxon>Eukaryota</taxon>
        <taxon>Metazoa</taxon>
        <taxon>Ecdysozoa</taxon>
        <taxon>Arthropoda</taxon>
        <taxon>Hexapoda</taxon>
        <taxon>Insecta</taxon>
        <taxon>Pterygota</taxon>
        <taxon>Neoptera</taxon>
        <taxon>Endopterygota</taxon>
        <taxon>Diptera</taxon>
        <taxon>Nematocera</taxon>
        <taxon>Culicoidea</taxon>
        <taxon>Culicidae</taxon>
        <taxon>Anophelinae</taxon>
        <taxon>Anopheles</taxon>
    </lineage>
</organism>